<dbReference type="InterPro" id="IPR000073">
    <property type="entry name" value="AB_hydrolase_1"/>
</dbReference>
<organism evidence="2 3">
    <name type="scientific">Streptomyces solicavernae</name>
    <dbReference type="NCBI Taxonomy" id="3043614"/>
    <lineage>
        <taxon>Bacteria</taxon>
        <taxon>Bacillati</taxon>
        <taxon>Actinomycetota</taxon>
        <taxon>Actinomycetes</taxon>
        <taxon>Kitasatosporales</taxon>
        <taxon>Streptomycetaceae</taxon>
        <taxon>Streptomyces</taxon>
    </lineage>
</organism>
<comment type="caution">
    <text evidence="2">The sequence shown here is derived from an EMBL/GenBank/DDBJ whole genome shotgun (WGS) entry which is preliminary data.</text>
</comment>
<reference evidence="2 3" key="1">
    <citation type="submission" date="2023-05" db="EMBL/GenBank/DDBJ databases">
        <title>Draft genome sequence of Streptomyces sp. B-S-A8 isolated from a cave soil in Thailand.</title>
        <authorList>
            <person name="Chamroensaksri N."/>
            <person name="Muangham S."/>
        </authorList>
    </citation>
    <scope>NUCLEOTIDE SEQUENCE [LARGE SCALE GENOMIC DNA]</scope>
    <source>
        <strain evidence="2 3">B-S-A8</strain>
    </source>
</reference>
<dbReference type="Proteomes" id="UP001224661">
    <property type="component" value="Unassembled WGS sequence"/>
</dbReference>
<accession>A0ABT6RTN3</accession>
<dbReference type="Pfam" id="PF00561">
    <property type="entry name" value="Abhydrolase_1"/>
    <property type="match status" value="1"/>
</dbReference>
<evidence type="ECO:0000259" key="1">
    <source>
        <dbReference type="Pfam" id="PF00561"/>
    </source>
</evidence>
<keyword evidence="2" id="KW-0378">Hydrolase</keyword>
<sequence>MRSRTGLTVRSFTPARAGELPPVLLVHGFASDGVQDWVETGIARALTEAGRSVIVPDLRGHGSSPAPSAAREVDAPGLVTDLVTVLDEAGADTFDVVGYSLGARLAWELPEAAPGRLRRAVLGGLSPAEPFEAVNVQELHQAVADGTEPTDPLTSAITNLVLTHEARAAGLALCVEGLRSTPFTPRSWSGRTPPVIIVGKDDAMARGIERVLDLLGAGELITVAGDHHEILGGAAFRPTVLEVLAR</sequence>
<dbReference type="PANTHER" id="PTHR43194:SF2">
    <property type="entry name" value="PEROXISOMAL MEMBRANE PROTEIN LPX1"/>
    <property type="match status" value="1"/>
</dbReference>
<proteinExistence type="predicted"/>
<feature type="domain" description="AB hydrolase-1" evidence="1">
    <location>
        <begin position="21"/>
        <end position="131"/>
    </location>
</feature>
<dbReference type="RefSeq" id="WP_282514144.1">
    <property type="nucleotide sequence ID" value="NZ_JASCIR010000012.1"/>
</dbReference>
<dbReference type="InterPro" id="IPR050228">
    <property type="entry name" value="Carboxylesterase_BioH"/>
</dbReference>
<keyword evidence="3" id="KW-1185">Reference proteome</keyword>
<dbReference type="Gene3D" id="3.40.50.1820">
    <property type="entry name" value="alpha/beta hydrolase"/>
    <property type="match status" value="1"/>
</dbReference>
<evidence type="ECO:0000313" key="3">
    <source>
        <dbReference type="Proteomes" id="UP001224661"/>
    </source>
</evidence>
<dbReference type="SUPFAM" id="SSF53474">
    <property type="entry name" value="alpha/beta-Hydrolases"/>
    <property type="match status" value="1"/>
</dbReference>
<dbReference type="PANTHER" id="PTHR43194">
    <property type="entry name" value="HYDROLASE ALPHA/BETA FOLD FAMILY"/>
    <property type="match status" value="1"/>
</dbReference>
<dbReference type="InterPro" id="IPR029058">
    <property type="entry name" value="AB_hydrolase_fold"/>
</dbReference>
<name>A0ABT6RTN3_9ACTN</name>
<dbReference type="GO" id="GO:0016787">
    <property type="term" value="F:hydrolase activity"/>
    <property type="evidence" value="ECO:0007669"/>
    <property type="project" value="UniProtKB-KW"/>
</dbReference>
<dbReference type="EMBL" id="JASCIR010000012">
    <property type="protein sequence ID" value="MDI3387798.1"/>
    <property type="molecule type" value="Genomic_DNA"/>
</dbReference>
<protein>
    <submittedName>
        <fullName evidence="2">Alpha/beta fold hydrolase</fullName>
    </submittedName>
</protein>
<gene>
    <name evidence="2" type="ORF">QIS99_16550</name>
</gene>
<evidence type="ECO:0000313" key="2">
    <source>
        <dbReference type="EMBL" id="MDI3387798.1"/>
    </source>
</evidence>